<dbReference type="SUPFAM" id="SSF51197">
    <property type="entry name" value="Clavaminate synthase-like"/>
    <property type="match status" value="1"/>
</dbReference>
<feature type="region of interest" description="Disordered" evidence="1">
    <location>
        <begin position="831"/>
        <end position="869"/>
    </location>
</feature>
<accession>A0A7S4EB50</accession>
<feature type="compositionally biased region" description="Basic residues" evidence="1">
    <location>
        <begin position="764"/>
        <end position="779"/>
    </location>
</feature>
<feature type="compositionally biased region" description="Pro residues" evidence="1">
    <location>
        <begin position="837"/>
        <end position="849"/>
    </location>
</feature>
<feature type="region of interest" description="Disordered" evidence="1">
    <location>
        <begin position="753"/>
        <end position="784"/>
    </location>
</feature>
<feature type="compositionally biased region" description="Basic residues" evidence="1">
    <location>
        <begin position="38"/>
        <end position="50"/>
    </location>
</feature>
<feature type="compositionally biased region" description="Basic and acidic residues" evidence="1">
    <location>
        <begin position="77"/>
        <end position="89"/>
    </location>
</feature>
<dbReference type="EMBL" id="HBIW01019733">
    <property type="protein sequence ID" value="CAE0701533.1"/>
    <property type="molecule type" value="Transcribed_RNA"/>
</dbReference>
<gene>
    <name evidence="2" type="ORF">PCAL00307_LOCUS16969</name>
</gene>
<name>A0A7S4EB50_9STRA</name>
<dbReference type="Gene3D" id="2.60.120.620">
    <property type="entry name" value="q2cbj1_9rhob like domain"/>
    <property type="match status" value="1"/>
</dbReference>
<dbReference type="AlphaFoldDB" id="A0A7S4EB50"/>
<evidence type="ECO:0000313" key="2">
    <source>
        <dbReference type="EMBL" id="CAE0701533.1"/>
    </source>
</evidence>
<sequence length="869" mass="96198">MPNPLDDLSPAAQQRRQKTRARMEKAGAFLLAPGLVRAPKKKKRRRRKKTTKESHSAKPPRKASSSPRGARKRKPEKKPAGDDKKKKDTSIPLAFEEEADGGADEMVATAELEPWARIGTLRIACQVLEKDGDDLSWQFELADLWFRHVEAKGVWKEAVQYEDLVDDDPALTSWELKKKDLNVFRFGRGGRGPIDALRKRIRSWAHKRRDWTPSPLLFLAYVRRHALYLGEDEGWALEPEPLVGALKPAAGDDACVVVRPVEKGNRIGIFIQRGGAAKRQPVRRDFGDMSWCDLALRHGVCRDRVHPRDVCCVDEDRVASLLKIGDDAGRITFYAEAPGPQFPFCTTLADGEAAYCCRLAACRALNIPGDVACAKAPLPQEYVANGGIDEALLQSYEEAETHGTAGFCGFIALKVARYCERIEAHPTCADLYDRVIDVCDRVQADCDGDPTPEEEKESELMTPSDLLALNDDWELTNPRALLRALRLDEETHKQAMRGLRLPAHAAIAKRSKVLTASQCAALRAVAEARASSKRDTVDGLPDRQVNLDVAELESIIGAAARDKLWRTIGRHYKYDVECFLRAYAPGTQRTDIPFHCDAAHVTANVALCDDGELYAVAGGQLVRIRRKEGDVTLHDSSLLHAVRAVDKPRHSLILFFREKAAFERPEDFYSSCESSEAERSDGEKEKKARPKALPPPAPEKTGPRGGLPSDAALEAMTGTQLRKLMARRGVGRGPQDRKEDFIDKLKARAAGETYVNKPNPYKRAPVRKRARAPPRRKAPVKNTGGLRLGSRVWAFGKRGTITELPGDNGWWRVQLDGENGTRGARIGSMRALGGAAVPPPPPSSSPAPPKVEEKTTVTWGKIEDVPWGH</sequence>
<feature type="compositionally biased region" description="Basic and acidic residues" evidence="1">
    <location>
        <begin position="850"/>
        <end position="869"/>
    </location>
</feature>
<reference evidence="2" key="1">
    <citation type="submission" date="2021-01" db="EMBL/GenBank/DDBJ databases">
        <authorList>
            <person name="Corre E."/>
            <person name="Pelletier E."/>
            <person name="Niang G."/>
            <person name="Scheremetjew M."/>
            <person name="Finn R."/>
            <person name="Kale V."/>
            <person name="Holt S."/>
            <person name="Cochrane G."/>
            <person name="Meng A."/>
            <person name="Brown T."/>
            <person name="Cohen L."/>
        </authorList>
    </citation>
    <scope>NUCLEOTIDE SEQUENCE</scope>
    <source>
        <strain evidence="2">CCMP1756</strain>
    </source>
</reference>
<feature type="compositionally biased region" description="Basic and acidic residues" evidence="1">
    <location>
        <begin position="676"/>
        <end position="686"/>
    </location>
</feature>
<evidence type="ECO:0000256" key="1">
    <source>
        <dbReference type="SAM" id="MobiDB-lite"/>
    </source>
</evidence>
<proteinExistence type="predicted"/>
<protein>
    <submittedName>
        <fullName evidence="2">Uncharacterized protein</fullName>
    </submittedName>
</protein>
<feature type="region of interest" description="Disordered" evidence="1">
    <location>
        <begin position="671"/>
        <end position="711"/>
    </location>
</feature>
<feature type="region of interest" description="Disordered" evidence="1">
    <location>
        <begin position="1"/>
        <end position="102"/>
    </location>
</feature>
<organism evidence="2">
    <name type="scientific">Pelagomonas calceolata</name>
    <dbReference type="NCBI Taxonomy" id="35677"/>
    <lineage>
        <taxon>Eukaryota</taxon>
        <taxon>Sar</taxon>
        <taxon>Stramenopiles</taxon>
        <taxon>Ochrophyta</taxon>
        <taxon>Pelagophyceae</taxon>
        <taxon>Pelagomonadales</taxon>
        <taxon>Pelagomonadaceae</taxon>
        <taxon>Pelagomonas</taxon>
    </lineage>
</organism>